<dbReference type="PROSITE" id="PS51257">
    <property type="entry name" value="PROKAR_LIPOPROTEIN"/>
    <property type="match status" value="1"/>
</dbReference>
<keyword evidence="1" id="KW-0732">Signal</keyword>
<keyword evidence="3" id="KW-1185">Reference proteome</keyword>
<dbReference type="Proteomes" id="UP001600943">
    <property type="component" value="Unassembled WGS sequence"/>
</dbReference>
<evidence type="ECO:0008006" key="4">
    <source>
        <dbReference type="Google" id="ProtNLM"/>
    </source>
</evidence>
<evidence type="ECO:0000313" key="3">
    <source>
        <dbReference type="Proteomes" id="UP001600943"/>
    </source>
</evidence>
<organism evidence="2 3">
    <name type="scientific">Blautia hominis</name>
    <dbReference type="NCBI Taxonomy" id="2025493"/>
    <lineage>
        <taxon>Bacteria</taxon>
        <taxon>Bacillati</taxon>
        <taxon>Bacillota</taxon>
        <taxon>Clostridia</taxon>
        <taxon>Lachnospirales</taxon>
        <taxon>Lachnospiraceae</taxon>
        <taxon>Blautia</taxon>
    </lineage>
</organism>
<evidence type="ECO:0000256" key="1">
    <source>
        <dbReference type="SAM" id="SignalP"/>
    </source>
</evidence>
<gene>
    <name evidence="2" type="ORF">K040078D81_25120</name>
</gene>
<dbReference type="RefSeq" id="WP_302416473.1">
    <property type="nucleotide sequence ID" value="NZ_BAABYW010000001.1"/>
</dbReference>
<name>A0ABQ0BAB6_9FIRM</name>
<protein>
    <recommendedName>
        <fullName evidence="4">Lipoprotein</fullName>
    </recommendedName>
</protein>
<accession>A0ABQ0BAB6</accession>
<proteinExistence type="predicted"/>
<dbReference type="EMBL" id="BAABYW010000001">
    <property type="protein sequence ID" value="GAA6408395.1"/>
    <property type="molecule type" value="Genomic_DNA"/>
</dbReference>
<reference evidence="2 3" key="1">
    <citation type="submission" date="2024-04" db="EMBL/GenBank/DDBJ databases">
        <title>Defined microbial consortia suppress multidrug-resistant proinflammatory Enterobacteriaceae via ecological control.</title>
        <authorList>
            <person name="Furuichi M."/>
            <person name="Kawaguchi T."/>
            <person name="Pust M."/>
            <person name="Yasuma K."/>
            <person name="Plichta D."/>
            <person name="Hasegawa N."/>
            <person name="Ohya T."/>
            <person name="Bhattarai S."/>
            <person name="Sasajima S."/>
            <person name="Aoto Y."/>
            <person name="Tuganbaev T."/>
            <person name="Yaginuma M."/>
            <person name="Ueda M."/>
            <person name="Okahashi N."/>
            <person name="Amafuji K."/>
            <person name="Kiridooshi Y."/>
            <person name="Sugita K."/>
            <person name="Strazar M."/>
            <person name="Skelly A."/>
            <person name="Suda W."/>
            <person name="Hattori M."/>
            <person name="Nakamoto N."/>
            <person name="Caballero S."/>
            <person name="Norman J."/>
            <person name="Olle B."/>
            <person name="Tanoue T."/>
            <person name="Arita M."/>
            <person name="Bucci V."/>
            <person name="Atarashi K."/>
            <person name="Xavier R."/>
            <person name="Honda K."/>
        </authorList>
    </citation>
    <scope>NUCLEOTIDE SEQUENCE [LARGE SCALE GENOMIC DNA]</scope>
    <source>
        <strain evidence="3">k04-0078-D8-1</strain>
    </source>
</reference>
<sequence length="128" mass="14537">MRRYFKLFCFIFCSILCTILLTSCTGTLFDGSRTGNENQLIMSYRIFNTTDSQLLELEKGDVIDAEIICDSGRLWIKIQKDHETPVYAAEKILTSNSFQVPIEESGTYKITVTGEKAKGSVSFKRIED</sequence>
<comment type="caution">
    <text evidence="2">The sequence shown here is derived from an EMBL/GenBank/DDBJ whole genome shotgun (WGS) entry which is preliminary data.</text>
</comment>
<feature type="signal peptide" evidence="1">
    <location>
        <begin position="1"/>
        <end position="28"/>
    </location>
</feature>
<feature type="chain" id="PRO_5047517905" description="Lipoprotein" evidence="1">
    <location>
        <begin position="29"/>
        <end position="128"/>
    </location>
</feature>
<evidence type="ECO:0000313" key="2">
    <source>
        <dbReference type="EMBL" id="GAA6408395.1"/>
    </source>
</evidence>